<comment type="cofactor">
    <cofactor evidence="1 10">
        <name>Mg(2+)</name>
        <dbReference type="ChEBI" id="CHEBI:18420"/>
    </cofactor>
</comment>
<gene>
    <name evidence="10" type="primary">miaA</name>
    <name evidence="14" type="ORF">HNR32_001683</name>
</gene>
<evidence type="ECO:0000256" key="1">
    <source>
        <dbReference type="ARBA" id="ARBA00001946"/>
    </source>
</evidence>
<keyword evidence="7 10" id="KW-0067">ATP-binding</keyword>
<reference evidence="14 15" key="1">
    <citation type="submission" date="2020-08" db="EMBL/GenBank/DDBJ databases">
        <title>Genomic Encyclopedia of Type Strains, Phase IV (KMG-IV): sequencing the most valuable type-strain genomes for metagenomic binning, comparative biology and taxonomic classification.</title>
        <authorList>
            <person name="Goeker M."/>
        </authorList>
    </citation>
    <scope>NUCLEOTIDE SEQUENCE [LARGE SCALE GENOMIC DNA]</scope>
    <source>
        <strain evidence="14 15">DSM 24661</strain>
    </source>
</reference>
<dbReference type="Gene3D" id="3.40.50.300">
    <property type="entry name" value="P-loop containing nucleotide triphosphate hydrolases"/>
    <property type="match status" value="1"/>
</dbReference>
<proteinExistence type="inferred from homology"/>
<dbReference type="RefSeq" id="WP_183861552.1">
    <property type="nucleotide sequence ID" value="NZ_JACHFH010000019.1"/>
</dbReference>
<comment type="subunit">
    <text evidence="10">Monomer.</text>
</comment>
<evidence type="ECO:0000256" key="5">
    <source>
        <dbReference type="ARBA" id="ARBA00022694"/>
    </source>
</evidence>
<dbReference type="Pfam" id="PF01715">
    <property type="entry name" value="IPPT"/>
    <property type="match status" value="1"/>
</dbReference>
<dbReference type="PANTHER" id="PTHR11088">
    <property type="entry name" value="TRNA DIMETHYLALLYLTRANSFERASE"/>
    <property type="match status" value="1"/>
</dbReference>
<evidence type="ECO:0000256" key="8">
    <source>
        <dbReference type="ARBA" id="ARBA00022842"/>
    </source>
</evidence>
<dbReference type="InterPro" id="IPR018022">
    <property type="entry name" value="IPT"/>
</dbReference>
<evidence type="ECO:0000313" key="15">
    <source>
        <dbReference type="Proteomes" id="UP000559117"/>
    </source>
</evidence>
<comment type="caution">
    <text evidence="14">The sequence shown here is derived from an EMBL/GenBank/DDBJ whole genome shotgun (WGS) entry which is preliminary data.</text>
</comment>
<comment type="similarity">
    <text evidence="3 10 13">Belongs to the IPP transferase family.</text>
</comment>
<evidence type="ECO:0000256" key="6">
    <source>
        <dbReference type="ARBA" id="ARBA00022741"/>
    </source>
</evidence>
<dbReference type="InterPro" id="IPR027417">
    <property type="entry name" value="P-loop_NTPase"/>
</dbReference>
<dbReference type="Gene3D" id="1.10.20.140">
    <property type="match status" value="1"/>
</dbReference>
<keyword evidence="5 10" id="KW-0819">tRNA processing</keyword>
<feature type="binding site" evidence="10">
    <location>
        <begin position="16"/>
        <end position="23"/>
    </location>
    <ligand>
        <name>ATP</name>
        <dbReference type="ChEBI" id="CHEBI:30616"/>
    </ligand>
</feature>
<feature type="site" description="Interaction with substrate tRNA" evidence="10">
    <location>
        <position position="107"/>
    </location>
</feature>
<dbReference type="GO" id="GO:0006400">
    <property type="term" value="P:tRNA modification"/>
    <property type="evidence" value="ECO:0007669"/>
    <property type="project" value="TreeGrafter"/>
</dbReference>
<comment type="catalytic activity">
    <reaction evidence="9 10 11">
        <text>adenosine(37) in tRNA + dimethylallyl diphosphate = N(6)-dimethylallyladenosine(37) in tRNA + diphosphate</text>
        <dbReference type="Rhea" id="RHEA:26482"/>
        <dbReference type="Rhea" id="RHEA-COMP:10162"/>
        <dbReference type="Rhea" id="RHEA-COMP:10375"/>
        <dbReference type="ChEBI" id="CHEBI:33019"/>
        <dbReference type="ChEBI" id="CHEBI:57623"/>
        <dbReference type="ChEBI" id="CHEBI:74411"/>
        <dbReference type="ChEBI" id="CHEBI:74415"/>
        <dbReference type="EC" id="2.5.1.75"/>
    </reaction>
</comment>
<evidence type="ECO:0000256" key="11">
    <source>
        <dbReference type="RuleBase" id="RU003783"/>
    </source>
</evidence>
<keyword evidence="6 10" id="KW-0547">Nucleotide-binding</keyword>
<evidence type="ECO:0000256" key="2">
    <source>
        <dbReference type="ARBA" id="ARBA00003213"/>
    </source>
</evidence>
<dbReference type="NCBIfam" id="TIGR00174">
    <property type="entry name" value="miaA"/>
    <property type="match status" value="1"/>
</dbReference>
<dbReference type="PANTHER" id="PTHR11088:SF60">
    <property type="entry name" value="TRNA DIMETHYLALLYLTRANSFERASE"/>
    <property type="match status" value="1"/>
</dbReference>
<evidence type="ECO:0000313" key="14">
    <source>
        <dbReference type="EMBL" id="MBB5336533.1"/>
    </source>
</evidence>
<dbReference type="AlphaFoldDB" id="A0A840UUB7"/>
<dbReference type="GO" id="GO:0052381">
    <property type="term" value="F:tRNA dimethylallyltransferase activity"/>
    <property type="evidence" value="ECO:0007669"/>
    <property type="project" value="UniProtKB-UniRule"/>
</dbReference>
<dbReference type="HAMAP" id="MF_00185">
    <property type="entry name" value="IPP_trans"/>
    <property type="match status" value="1"/>
</dbReference>
<dbReference type="SUPFAM" id="SSF52540">
    <property type="entry name" value="P-loop containing nucleoside triphosphate hydrolases"/>
    <property type="match status" value="2"/>
</dbReference>
<comment type="caution">
    <text evidence="10">Lacks conserved residue(s) required for the propagation of feature annotation.</text>
</comment>
<name>A0A840UUB7_9FIRM</name>
<dbReference type="InterPro" id="IPR039657">
    <property type="entry name" value="Dimethylallyltransferase"/>
</dbReference>
<accession>A0A840UUB7</accession>
<keyword evidence="15" id="KW-1185">Reference proteome</keyword>
<feature type="site" description="Interaction with substrate tRNA" evidence="10">
    <location>
        <position position="130"/>
    </location>
</feature>
<evidence type="ECO:0000256" key="13">
    <source>
        <dbReference type="RuleBase" id="RU003785"/>
    </source>
</evidence>
<keyword evidence="4 10" id="KW-0808">Transferase</keyword>
<protein>
    <recommendedName>
        <fullName evidence="10">tRNA dimethylallyltransferase</fullName>
        <ecNumber evidence="10">2.5.1.75</ecNumber>
    </recommendedName>
    <alternativeName>
        <fullName evidence="10">Dimethylallyl diphosphate:tRNA dimethylallyltransferase</fullName>
        <shortName evidence="10">DMAPP:tRNA dimethylallyltransferase</shortName>
        <shortName evidence="10">DMATase</shortName>
    </alternativeName>
    <alternativeName>
        <fullName evidence="10">Isopentenyl-diphosphate:tRNA isopentenyltransferase</fullName>
        <shortName evidence="10">IPP transferase</shortName>
        <shortName evidence="10">IPPT</shortName>
        <shortName evidence="10">IPTase</shortName>
    </alternativeName>
</protein>
<evidence type="ECO:0000256" key="7">
    <source>
        <dbReference type="ARBA" id="ARBA00022840"/>
    </source>
</evidence>
<feature type="binding site" evidence="10">
    <location>
        <begin position="18"/>
        <end position="23"/>
    </location>
    <ligand>
        <name>substrate</name>
    </ligand>
</feature>
<dbReference type="Proteomes" id="UP000559117">
    <property type="component" value="Unassembled WGS sequence"/>
</dbReference>
<evidence type="ECO:0000256" key="12">
    <source>
        <dbReference type="RuleBase" id="RU003784"/>
    </source>
</evidence>
<comment type="function">
    <text evidence="2 10 12">Catalyzes the transfer of a dimethylallyl group onto the adenine at position 37 in tRNAs that read codons beginning with uridine, leading to the formation of N6-(dimethylallyl)adenosine (i(6)A).</text>
</comment>
<evidence type="ECO:0000256" key="9">
    <source>
        <dbReference type="ARBA" id="ARBA00049563"/>
    </source>
</evidence>
<dbReference type="EC" id="2.5.1.75" evidence="10"/>
<organism evidence="14 15">
    <name type="scientific">Pectinatus brassicae</name>
    <dbReference type="NCBI Taxonomy" id="862415"/>
    <lineage>
        <taxon>Bacteria</taxon>
        <taxon>Bacillati</taxon>
        <taxon>Bacillota</taxon>
        <taxon>Negativicutes</taxon>
        <taxon>Selenomonadales</taxon>
        <taxon>Selenomonadaceae</taxon>
        <taxon>Pectinatus</taxon>
    </lineage>
</organism>
<evidence type="ECO:0000256" key="10">
    <source>
        <dbReference type="HAMAP-Rule" id="MF_00185"/>
    </source>
</evidence>
<dbReference type="EMBL" id="JACHFH010000019">
    <property type="protein sequence ID" value="MBB5336533.1"/>
    <property type="molecule type" value="Genomic_DNA"/>
</dbReference>
<evidence type="ECO:0000256" key="4">
    <source>
        <dbReference type="ARBA" id="ARBA00022679"/>
    </source>
</evidence>
<feature type="region of interest" description="Interaction with substrate tRNA" evidence="10">
    <location>
        <begin position="41"/>
        <end position="44"/>
    </location>
</feature>
<dbReference type="GO" id="GO:0005524">
    <property type="term" value="F:ATP binding"/>
    <property type="evidence" value="ECO:0007669"/>
    <property type="project" value="UniProtKB-UniRule"/>
</dbReference>
<evidence type="ECO:0000256" key="3">
    <source>
        <dbReference type="ARBA" id="ARBA00005842"/>
    </source>
</evidence>
<sequence>MSVIAQKKNKVIIILGPTAVGKTELSLKLAQHFNSEIISGDSMLIYKDFNIGTAKPTANELSSIKHHLINILDPHETYNVTEFCQQADTLITSLNEQHKLPIIAGGTGLYIKSLVEGYKFNAAPENPVYRSYLENLAQEHGRQYVLNMLTKVDPQTAKRLHINNFRRIIRALEVYEYNKDTISQETSLQNGELLYNAVIIGLNRNRQNLYERINKRVDIMIDDGWINEVQELLDNGIDASCQAMQAIGYRQLTAYLQKKISLAAAIEDIKKTTRHFAKRQLTWYRKMPYINWFSVDELGNEELLLQVETLINEKFVLN</sequence>
<keyword evidence="8 10" id="KW-0460">Magnesium</keyword>